<dbReference type="AlphaFoldDB" id="A0A6J6V6C4"/>
<proteinExistence type="predicted"/>
<gene>
    <name evidence="8" type="ORF">UFOPK2602_02128</name>
    <name evidence="9" type="ORF">UFOPK2806_02229</name>
    <name evidence="10" type="ORF">UFOPK3417_01249</name>
    <name evidence="11" type="ORF">UFOPK4306_00578</name>
</gene>
<evidence type="ECO:0000259" key="7">
    <source>
        <dbReference type="Pfam" id="PF09335"/>
    </source>
</evidence>
<keyword evidence="5 6" id="KW-0472">Membrane</keyword>
<dbReference type="InterPro" id="IPR051311">
    <property type="entry name" value="DedA_domain"/>
</dbReference>
<keyword evidence="4 6" id="KW-1133">Transmembrane helix</keyword>
<name>A0A6J6V6C4_9ZZZZ</name>
<evidence type="ECO:0000256" key="2">
    <source>
        <dbReference type="ARBA" id="ARBA00022475"/>
    </source>
</evidence>
<reference evidence="9" key="1">
    <citation type="submission" date="2020-05" db="EMBL/GenBank/DDBJ databases">
        <authorList>
            <person name="Chiriac C."/>
            <person name="Salcher M."/>
            <person name="Ghai R."/>
            <person name="Kavagutti S V."/>
        </authorList>
    </citation>
    <scope>NUCLEOTIDE SEQUENCE</scope>
</reference>
<dbReference type="InterPro" id="IPR032816">
    <property type="entry name" value="VTT_dom"/>
</dbReference>
<dbReference type="EMBL" id="CAEZXX010000198">
    <property type="protein sequence ID" value="CAB4727229.1"/>
    <property type="molecule type" value="Genomic_DNA"/>
</dbReference>
<feature type="transmembrane region" description="Helical" evidence="6">
    <location>
        <begin position="20"/>
        <end position="39"/>
    </location>
</feature>
<accession>A0A6J6V6C4</accession>
<feature type="domain" description="VTT" evidence="7">
    <location>
        <begin position="50"/>
        <end position="162"/>
    </location>
</feature>
<protein>
    <submittedName>
        <fullName evidence="9">Unannotated protein</fullName>
    </submittedName>
</protein>
<dbReference type="EMBL" id="CAFBQP010000016">
    <property type="protein sequence ID" value="CAB5056578.1"/>
    <property type="molecule type" value="Genomic_DNA"/>
</dbReference>
<keyword evidence="2" id="KW-1003">Cell membrane</keyword>
<evidence type="ECO:0000256" key="5">
    <source>
        <dbReference type="ARBA" id="ARBA00023136"/>
    </source>
</evidence>
<evidence type="ECO:0000256" key="1">
    <source>
        <dbReference type="ARBA" id="ARBA00004651"/>
    </source>
</evidence>
<evidence type="ECO:0000313" key="9">
    <source>
        <dbReference type="EMBL" id="CAB4767732.1"/>
    </source>
</evidence>
<dbReference type="PANTHER" id="PTHR42709:SF6">
    <property type="entry name" value="UNDECAPRENYL PHOSPHATE TRANSPORTER A"/>
    <property type="match status" value="1"/>
</dbReference>
<evidence type="ECO:0000256" key="6">
    <source>
        <dbReference type="SAM" id="Phobius"/>
    </source>
</evidence>
<comment type="subcellular location">
    <subcellularLocation>
        <location evidence="1">Cell membrane</location>
        <topology evidence="1">Multi-pass membrane protein</topology>
    </subcellularLocation>
</comment>
<dbReference type="Pfam" id="PF09335">
    <property type="entry name" value="VTT_dom"/>
    <property type="match status" value="1"/>
</dbReference>
<keyword evidence="3 6" id="KW-0812">Transmembrane</keyword>
<evidence type="ECO:0000313" key="8">
    <source>
        <dbReference type="EMBL" id="CAB4727229.1"/>
    </source>
</evidence>
<evidence type="ECO:0000313" key="11">
    <source>
        <dbReference type="EMBL" id="CAB5056578.1"/>
    </source>
</evidence>
<evidence type="ECO:0000256" key="3">
    <source>
        <dbReference type="ARBA" id="ARBA00022692"/>
    </source>
</evidence>
<feature type="transmembrane region" description="Helical" evidence="6">
    <location>
        <begin position="146"/>
        <end position="166"/>
    </location>
</feature>
<dbReference type="PANTHER" id="PTHR42709">
    <property type="entry name" value="ALKALINE PHOSPHATASE LIKE PROTEIN"/>
    <property type="match status" value="1"/>
</dbReference>
<sequence length="224" mass="23924">MYAGIISQLFDNLDVWSSNYWYLGVIFGLAYLDSVLPIVPSELCVIIGGVAVSTGGASYSLWLVIACGAAGAFLGDNSAYGLGKLFADRFERRASRKAGFRKRLQWAHDQLESRGGPLLITARFIPGGRTALTLASGITRQPHRWFAGWAAIAAVVWAGYAAGLAYVIGKPFADNHTAALLVAFGAALVVNVAIEVVRKVRGHVKPVAVPTLEVMETAMTDPQT</sequence>
<feature type="transmembrane region" description="Helical" evidence="6">
    <location>
        <begin position="178"/>
        <end position="197"/>
    </location>
</feature>
<dbReference type="EMBL" id="CAFBLR010000123">
    <property type="protein sequence ID" value="CAB4879714.1"/>
    <property type="molecule type" value="Genomic_DNA"/>
</dbReference>
<dbReference type="EMBL" id="CAEZYY010000044">
    <property type="protein sequence ID" value="CAB4767732.1"/>
    <property type="molecule type" value="Genomic_DNA"/>
</dbReference>
<dbReference type="GO" id="GO:0005886">
    <property type="term" value="C:plasma membrane"/>
    <property type="evidence" value="ECO:0007669"/>
    <property type="project" value="UniProtKB-SubCell"/>
</dbReference>
<organism evidence="9">
    <name type="scientific">freshwater metagenome</name>
    <dbReference type="NCBI Taxonomy" id="449393"/>
    <lineage>
        <taxon>unclassified sequences</taxon>
        <taxon>metagenomes</taxon>
        <taxon>ecological metagenomes</taxon>
    </lineage>
</organism>
<evidence type="ECO:0000313" key="10">
    <source>
        <dbReference type="EMBL" id="CAB4879714.1"/>
    </source>
</evidence>
<evidence type="ECO:0000256" key="4">
    <source>
        <dbReference type="ARBA" id="ARBA00022989"/>
    </source>
</evidence>